<reference evidence="2" key="1">
    <citation type="journal article" date="2023" name="Mol. Ecol. Resour.">
        <title>Chromosome-level genome assembly of a triploid poplar Populus alba 'Berolinensis'.</title>
        <authorList>
            <person name="Chen S."/>
            <person name="Yu Y."/>
            <person name="Wang X."/>
            <person name="Wang S."/>
            <person name="Zhang T."/>
            <person name="Zhou Y."/>
            <person name="He R."/>
            <person name="Meng N."/>
            <person name="Wang Y."/>
            <person name="Liu W."/>
            <person name="Liu Z."/>
            <person name="Liu J."/>
            <person name="Guo Q."/>
            <person name="Huang H."/>
            <person name="Sederoff R.R."/>
            <person name="Wang G."/>
            <person name="Qu G."/>
            <person name="Chen S."/>
        </authorList>
    </citation>
    <scope>NUCLEOTIDE SEQUENCE</scope>
    <source>
        <strain evidence="2">SC-2020</strain>
    </source>
</reference>
<feature type="signal peptide" evidence="1">
    <location>
        <begin position="1"/>
        <end position="31"/>
    </location>
</feature>
<proteinExistence type="predicted"/>
<keyword evidence="1" id="KW-0732">Signal</keyword>
<feature type="chain" id="PRO_5042228380" evidence="1">
    <location>
        <begin position="32"/>
        <end position="85"/>
    </location>
</feature>
<sequence length="85" mass="9781">MVQEKPPFPSKLLHLSLLVFLLAILDNGVECFQGKKVLSMHKFRWKQESDSSSCLSQKSSEVGEWCSDIGNEAQRFLLRKDLRLE</sequence>
<name>A0AAD6WCC3_9ROSI</name>
<keyword evidence="3" id="KW-1185">Reference proteome</keyword>
<protein>
    <submittedName>
        <fullName evidence="2">Uncharacterized protein</fullName>
    </submittedName>
</protein>
<evidence type="ECO:0000313" key="3">
    <source>
        <dbReference type="Proteomes" id="UP001164929"/>
    </source>
</evidence>
<organism evidence="2 3">
    <name type="scientific">Populus alba x Populus x berolinensis</name>
    <dbReference type="NCBI Taxonomy" id="444605"/>
    <lineage>
        <taxon>Eukaryota</taxon>
        <taxon>Viridiplantae</taxon>
        <taxon>Streptophyta</taxon>
        <taxon>Embryophyta</taxon>
        <taxon>Tracheophyta</taxon>
        <taxon>Spermatophyta</taxon>
        <taxon>Magnoliopsida</taxon>
        <taxon>eudicotyledons</taxon>
        <taxon>Gunneridae</taxon>
        <taxon>Pentapetalae</taxon>
        <taxon>rosids</taxon>
        <taxon>fabids</taxon>
        <taxon>Malpighiales</taxon>
        <taxon>Salicaceae</taxon>
        <taxon>Saliceae</taxon>
        <taxon>Populus</taxon>
    </lineage>
</organism>
<gene>
    <name evidence="2" type="ORF">NC653_009999</name>
</gene>
<dbReference type="Proteomes" id="UP001164929">
    <property type="component" value="Chromosome 3"/>
</dbReference>
<comment type="caution">
    <text evidence="2">The sequence shown here is derived from an EMBL/GenBank/DDBJ whole genome shotgun (WGS) entry which is preliminary data.</text>
</comment>
<accession>A0AAD6WCC3</accession>
<evidence type="ECO:0000313" key="2">
    <source>
        <dbReference type="EMBL" id="KAJ7005364.1"/>
    </source>
</evidence>
<dbReference type="AlphaFoldDB" id="A0AAD6WCC3"/>
<evidence type="ECO:0000256" key="1">
    <source>
        <dbReference type="SAM" id="SignalP"/>
    </source>
</evidence>
<dbReference type="EMBL" id="JAQIZT010000003">
    <property type="protein sequence ID" value="KAJ7005364.1"/>
    <property type="molecule type" value="Genomic_DNA"/>
</dbReference>